<feature type="coiled-coil region" evidence="1">
    <location>
        <begin position="25"/>
        <end position="67"/>
    </location>
</feature>
<dbReference type="Proteomes" id="UP001162131">
    <property type="component" value="Unassembled WGS sequence"/>
</dbReference>
<dbReference type="PANTHER" id="PTHR37027">
    <property type="entry name" value="KDE4"/>
    <property type="match status" value="1"/>
</dbReference>
<sequence>MAHRTEDSAGINTFYRSESPTRFKIKQLTDKLNSFQQTAELESQARNEAYNHRLKQLEAKISKIELTSSSKLNIIKDQIIQIEEAFYNESLSDESFDEKKSKELKIAESSIFIEIGKEEKIYKESENKIDKLIEEKIFSIKIDLGKEKKIRKETEEGQILDFSDQIIILQEAVNRESQLRDESYEDLIKIIGQEMHVCFDHLENERKNRNEAHKLYERYINSMKERIKTEIEQEVKERENTEENLIRILEETCNRIEFAIAGKY</sequence>
<evidence type="ECO:0000256" key="1">
    <source>
        <dbReference type="SAM" id="Coils"/>
    </source>
</evidence>
<gene>
    <name evidence="2" type="ORF">BSTOLATCC_MIC22384</name>
</gene>
<reference evidence="2" key="1">
    <citation type="submission" date="2021-09" db="EMBL/GenBank/DDBJ databases">
        <authorList>
            <consortium name="AG Swart"/>
            <person name="Singh M."/>
            <person name="Singh A."/>
            <person name="Seah K."/>
            <person name="Emmerich C."/>
        </authorList>
    </citation>
    <scope>NUCLEOTIDE SEQUENCE</scope>
    <source>
        <strain evidence="2">ATCC30299</strain>
    </source>
</reference>
<feature type="coiled-coil region" evidence="1">
    <location>
        <begin position="224"/>
        <end position="251"/>
    </location>
</feature>
<organism evidence="2 3">
    <name type="scientific">Blepharisma stoltei</name>
    <dbReference type="NCBI Taxonomy" id="1481888"/>
    <lineage>
        <taxon>Eukaryota</taxon>
        <taxon>Sar</taxon>
        <taxon>Alveolata</taxon>
        <taxon>Ciliophora</taxon>
        <taxon>Postciliodesmatophora</taxon>
        <taxon>Heterotrichea</taxon>
        <taxon>Heterotrichida</taxon>
        <taxon>Blepharismidae</taxon>
        <taxon>Blepharisma</taxon>
    </lineage>
</organism>
<evidence type="ECO:0000313" key="3">
    <source>
        <dbReference type="Proteomes" id="UP001162131"/>
    </source>
</evidence>
<dbReference type="AlphaFoldDB" id="A0AAU9JBF1"/>
<name>A0AAU9JBF1_9CILI</name>
<protein>
    <submittedName>
        <fullName evidence="2">Uncharacterized protein</fullName>
    </submittedName>
</protein>
<dbReference type="PANTHER" id="PTHR37027:SF2">
    <property type="entry name" value="CHROMOSOME UNDETERMINED SCAFFOLD_148, WHOLE GENOME SHOTGUN SEQUENCE"/>
    <property type="match status" value="1"/>
</dbReference>
<keyword evidence="1" id="KW-0175">Coiled coil</keyword>
<comment type="caution">
    <text evidence="2">The sequence shown here is derived from an EMBL/GenBank/DDBJ whole genome shotgun (WGS) entry which is preliminary data.</text>
</comment>
<dbReference type="EMBL" id="CAJZBQ010000021">
    <property type="protein sequence ID" value="CAG9319033.1"/>
    <property type="molecule type" value="Genomic_DNA"/>
</dbReference>
<keyword evidence="3" id="KW-1185">Reference proteome</keyword>
<proteinExistence type="predicted"/>
<accession>A0AAU9JBF1</accession>
<evidence type="ECO:0000313" key="2">
    <source>
        <dbReference type="EMBL" id="CAG9319033.1"/>
    </source>
</evidence>
<dbReference type="InterPro" id="IPR038835">
    <property type="entry name" value="Giardin_beta-like"/>
</dbReference>